<dbReference type="Gene3D" id="3.40.50.200">
    <property type="entry name" value="Peptidase S8/S53 domain"/>
    <property type="match status" value="1"/>
</dbReference>
<evidence type="ECO:0000256" key="5">
    <source>
        <dbReference type="PROSITE-ProRule" id="PRU01240"/>
    </source>
</evidence>
<keyword evidence="3" id="KW-0378">Hydrolase</keyword>
<comment type="caution">
    <text evidence="7">The sequence shown here is derived from an EMBL/GenBank/DDBJ whole genome shotgun (WGS) entry which is preliminary data.</text>
</comment>
<reference evidence="7" key="1">
    <citation type="submission" date="2022-06" db="EMBL/GenBank/DDBJ databases">
        <title>Alkalicoccobacillus porphyridii sp. nov., isolated from a marine red alga, Porphyridium purpureum and reclassification of Shouchella plakortidis and Shouchella gibsonii as Alkalicoccobacillus plakortidis comb. nov. and Alkalicoccobacillus gibsonii comb. nov.</title>
        <authorList>
            <person name="Kim K.H."/>
            <person name="Lee J.K."/>
            <person name="Han D.M."/>
            <person name="Baek J.H."/>
            <person name="Jeon C.O."/>
        </authorList>
    </citation>
    <scope>NUCLEOTIDE SEQUENCE</scope>
    <source>
        <strain evidence="7">DSM 19153</strain>
    </source>
</reference>
<feature type="domain" description="Peptidase S8/S53" evidence="6">
    <location>
        <begin position="8"/>
        <end position="108"/>
    </location>
</feature>
<dbReference type="InterPro" id="IPR036852">
    <property type="entry name" value="Peptidase_S8/S53_dom_sf"/>
</dbReference>
<sequence>MLVTQCIQAVYPEVLTVAALDESKDRAFYSNYGDHVDVAAPGTSIPSLYLDNQYVVMSGTSMASPHVGLAALIRSINPSLTNDEVYEIIRSTANDLGTPGKDNYYGYGEINAEAAIKKANP</sequence>
<dbReference type="EMBL" id="JAMQJY010000006">
    <property type="protein sequence ID" value="MCM2677753.1"/>
    <property type="molecule type" value="Genomic_DNA"/>
</dbReference>
<comment type="similarity">
    <text evidence="1 5">Belongs to the peptidase S8 family.</text>
</comment>
<gene>
    <name evidence="7" type="ORF">NDM98_21590</name>
</gene>
<dbReference type="SUPFAM" id="SSF52743">
    <property type="entry name" value="Subtilisin-like"/>
    <property type="match status" value="1"/>
</dbReference>
<keyword evidence="2" id="KW-0645">Protease</keyword>
<organism evidence="7 8">
    <name type="scientific">Alkalicoccobacillus plakortidis</name>
    <dbReference type="NCBI Taxonomy" id="444060"/>
    <lineage>
        <taxon>Bacteria</taxon>
        <taxon>Bacillati</taxon>
        <taxon>Bacillota</taxon>
        <taxon>Bacilli</taxon>
        <taxon>Bacillales</taxon>
        <taxon>Bacillaceae</taxon>
        <taxon>Alkalicoccobacillus</taxon>
    </lineage>
</organism>
<dbReference type="RefSeq" id="WP_251611555.1">
    <property type="nucleotide sequence ID" value="NZ_JAMQJY010000006.1"/>
</dbReference>
<protein>
    <submittedName>
        <fullName evidence="7">S8 family serine peptidase</fullName>
    </submittedName>
</protein>
<dbReference type="Pfam" id="PF00082">
    <property type="entry name" value="Peptidase_S8"/>
    <property type="match status" value="1"/>
</dbReference>
<dbReference type="InterPro" id="IPR050131">
    <property type="entry name" value="Peptidase_S8_subtilisin-like"/>
</dbReference>
<evidence type="ECO:0000256" key="3">
    <source>
        <dbReference type="ARBA" id="ARBA00022801"/>
    </source>
</evidence>
<accession>A0ABT0XPC7</accession>
<evidence type="ECO:0000256" key="2">
    <source>
        <dbReference type="ARBA" id="ARBA00022670"/>
    </source>
</evidence>
<dbReference type="PANTHER" id="PTHR43806">
    <property type="entry name" value="PEPTIDASE S8"/>
    <property type="match status" value="1"/>
</dbReference>
<keyword evidence="4" id="KW-0720">Serine protease</keyword>
<comment type="caution">
    <text evidence="5">Lacks conserved residue(s) required for the propagation of feature annotation.</text>
</comment>
<evidence type="ECO:0000259" key="6">
    <source>
        <dbReference type="Pfam" id="PF00082"/>
    </source>
</evidence>
<dbReference type="PROSITE" id="PS51892">
    <property type="entry name" value="SUBTILASE"/>
    <property type="match status" value="1"/>
</dbReference>
<dbReference type="PANTHER" id="PTHR43806:SF11">
    <property type="entry name" value="CEREVISIN-RELATED"/>
    <property type="match status" value="1"/>
</dbReference>
<evidence type="ECO:0000256" key="1">
    <source>
        <dbReference type="ARBA" id="ARBA00011073"/>
    </source>
</evidence>
<proteinExistence type="inferred from homology"/>
<evidence type="ECO:0000256" key="4">
    <source>
        <dbReference type="ARBA" id="ARBA00022825"/>
    </source>
</evidence>
<evidence type="ECO:0000313" key="7">
    <source>
        <dbReference type="EMBL" id="MCM2677753.1"/>
    </source>
</evidence>
<evidence type="ECO:0000313" key="8">
    <source>
        <dbReference type="Proteomes" id="UP001203665"/>
    </source>
</evidence>
<name>A0ABT0XPC7_9BACI</name>
<keyword evidence="8" id="KW-1185">Reference proteome</keyword>
<dbReference type="InterPro" id="IPR000209">
    <property type="entry name" value="Peptidase_S8/S53_dom"/>
</dbReference>
<dbReference type="Proteomes" id="UP001203665">
    <property type="component" value="Unassembled WGS sequence"/>
</dbReference>